<accession>A0AA47EKV2</accession>
<evidence type="ECO:0000313" key="2">
    <source>
        <dbReference type="Proteomes" id="UP001164733"/>
    </source>
</evidence>
<gene>
    <name evidence="1" type="ORF">LL038_02925</name>
</gene>
<protein>
    <submittedName>
        <fullName evidence="1">Uncharacterized protein</fullName>
    </submittedName>
</protein>
<name>A0AA47EKV2_9CLOT</name>
<evidence type="ECO:0000313" key="1">
    <source>
        <dbReference type="EMBL" id="WAG61219.1"/>
    </source>
</evidence>
<dbReference type="RefSeq" id="WP_216122387.1">
    <property type="nucleotide sequence ID" value="NZ_CP086239.1"/>
</dbReference>
<organism evidence="1 2">
    <name type="scientific">Clostridium estertheticum</name>
    <dbReference type="NCBI Taxonomy" id="238834"/>
    <lineage>
        <taxon>Bacteria</taxon>
        <taxon>Bacillati</taxon>
        <taxon>Bacillota</taxon>
        <taxon>Clostridia</taxon>
        <taxon>Eubacteriales</taxon>
        <taxon>Clostridiaceae</taxon>
        <taxon>Clostridium</taxon>
    </lineage>
</organism>
<sequence length="168" mass="19677">MRYSANFDEVIKKAVTEAIKEFDVKQKEGSKTKIFHNTKLLLINYNSLSKHYKNAVDNLDYIDLDEEDENSCESIESNDKLFILSIRRSKFRTMIMVSHIKAALKSLQEECIEKNQLNKYEVIEMYYLQNVPFDKIAVELSCAEMTIRRWKNEMIQALGVYLFGVDAL</sequence>
<proteinExistence type="predicted"/>
<dbReference type="Proteomes" id="UP001164733">
    <property type="component" value="Chromosome"/>
</dbReference>
<reference evidence="1" key="1">
    <citation type="submission" date="2021-11" db="EMBL/GenBank/DDBJ databases">
        <title>Clostridia strains as spoilage organisms.</title>
        <authorList>
            <person name="Wambui J."/>
            <person name="Stevens M.J.A."/>
            <person name="Stephan R."/>
        </authorList>
    </citation>
    <scope>NUCLEOTIDE SEQUENCE</scope>
    <source>
        <strain evidence="1">CF009</strain>
    </source>
</reference>
<dbReference type="EMBL" id="CP086239">
    <property type="protein sequence ID" value="WAG61219.1"/>
    <property type="molecule type" value="Genomic_DNA"/>
</dbReference>
<dbReference type="AlphaFoldDB" id="A0AA47EKV2"/>